<keyword evidence="5 7" id="KW-1133">Transmembrane helix</keyword>
<evidence type="ECO:0000256" key="1">
    <source>
        <dbReference type="ARBA" id="ARBA00004651"/>
    </source>
</evidence>
<comment type="subcellular location">
    <subcellularLocation>
        <location evidence="1">Cell membrane</location>
        <topology evidence="1">Multi-pass membrane protein</topology>
    </subcellularLocation>
</comment>
<sequence length="76" mass="8613">KNRDFRLLWAAQVAAQLGDKFFAFSLLLSIYSLTHLYLSDAALLLAYTIPAVFLSVPAGIFADRYDKKTLMIWTNL</sequence>
<organism evidence="8">
    <name type="scientific">mine drainage metagenome</name>
    <dbReference type="NCBI Taxonomy" id="410659"/>
    <lineage>
        <taxon>unclassified sequences</taxon>
        <taxon>metagenomes</taxon>
        <taxon>ecological metagenomes</taxon>
    </lineage>
</organism>
<evidence type="ECO:0000256" key="3">
    <source>
        <dbReference type="ARBA" id="ARBA00022475"/>
    </source>
</evidence>
<dbReference type="SUPFAM" id="SSF103473">
    <property type="entry name" value="MFS general substrate transporter"/>
    <property type="match status" value="1"/>
</dbReference>
<evidence type="ECO:0000313" key="8">
    <source>
        <dbReference type="EMBL" id="EQD57370.1"/>
    </source>
</evidence>
<protein>
    <recommendedName>
        <fullName evidence="9">MFS transporter</fullName>
    </recommendedName>
</protein>
<keyword evidence="2" id="KW-0813">Transport</keyword>
<reference evidence="8" key="2">
    <citation type="journal article" date="2014" name="ISME J.">
        <title>Microbial stratification in low pH oxic and suboxic macroscopic growths along an acid mine drainage.</title>
        <authorList>
            <person name="Mendez-Garcia C."/>
            <person name="Mesa V."/>
            <person name="Sprenger R.R."/>
            <person name="Richter M."/>
            <person name="Diez M.S."/>
            <person name="Solano J."/>
            <person name="Bargiela R."/>
            <person name="Golyshina O.V."/>
            <person name="Manteca A."/>
            <person name="Ramos J.L."/>
            <person name="Gallego J.R."/>
            <person name="Llorente I."/>
            <person name="Martins Dos Santos V.A."/>
            <person name="Jensen O.N."/>
            <person name="Pelaez A.I."/>
            <person name="Sanchez J."/>
            <person name="Ferrer M."/>
        </authorList>
    </citation>
    <scope>NUCLEOTIDE SEQUENCE</scope>
</reference>
<dbReference type="Pfam" id="PF05977">
    <property type="entry name" value="MFS_3"/>
    <property type="match status" value="1"/>
</dbReference>
<dbReference type="PANTHER" id="PTHR23513:SF6">
    <property type="entry name" value="MAJOR FACILITATOR SUPERFAMILY ASSOCIATED DOMAIN-CONTAINING PROTEIN"/>
    <property type="match status" value="1"/>
</dbReference>
<dbReference type="InterPro" id="IPR010290">
    <property type="entry name" value="TM_effector"/>
</dbReference>
<feature type="transmembrane region" description="Helical" evidence="7">
    <location>
        <begin position="21"/>
        <end position="38"/>
    </location>
</feature>
<feature type="non-terminal residue" evidence="8">
    <location>
        <position position="1"/>
    </location>
</feature>
<keyword evidence="3" id="KW-1003">Cell membrane</keyword>
<evidence type="ECO:0000256" key="7">
    <source>
        <dbReference type="SAM" id="Phobius"/>
    </source>
</evidence>
<reference evidence="8" key="1">
    <citation type="submission" date="2013-08" db="EMBL/GenBank/DDBJ databases">
        <authorList>
            <person name="Mendez C."/>
            <person name="Richter M."/>
            <person name="Ferrer M."/>
            <person name="Sanchez J."/>
        </authorList>
    </citation>
    <scope>NUCLEOTIDE SEQUENCE</scope>
</reference>
<evidence type="ECO:0000256" key="2">
    <source>
        <dbReference type="ARBA" id="ARBA00022448"/>
    </source>
</evidence>
<evidence type="ECO:0000256" key="4">
    <source>
        <dbReference type="ARBA" id="ARBA00022692"/>
    </source>
</evidence>
<dbReference type="GO" id="GO:0005886">
    <property type="term" value="C:plasma membrane"/>
    <property type="evidence" value="ECO:0007669"/>
    <property type="project" value="UniProtKB-SubCell"/>
</dbReference>
<keyword evidence="6 7" id="KW-0472">Membrane</keyword>
<evidence type="ECO:0000256" key="5">
    <source>
        <dbReference type="ARBA" id="ARBA00022989"/>
    </source>
</evidence>
<dbReference type="InterPro" id="IPR036259">
    <property type="entry name" value="MFS_trans_sf"/>
</dbReference>
<gene>
    <name evidence="8" type="ORF">B1B_08839</name>
</gene>
<name>T1BTU1_9ZZZZ</name>
<feature type="transmembrane region" description="Helical" evidence="7">
    <location>
        <begin position="44"/>
        <end position="62"/>
    </location>
</feature>
<dbReference type="PANTHER" id="PTHR23513">
    <property type="entry name" value="INTEGRAL MEMBRANE EFFLUX PROTEIN-RELATED"/>
    <property type="match status" value="1"/>
</dbReference>
<proteinExistence type="predicted"/>
<dbReference type="Gene3D" id="1.20.1250.20">
    <property type="entry name" value="MFS general substrate transporter like domains"/>
    <property type="match status" value="1"/>
</dbReference>
<dbReference type="AlphaFoldDB" id="T1BTU1"/>
<keyword evidence="4 7" id="KW-0812">Transmembrane</keyword>
<dbReference type="EMBL" id="AUZY01005801">
    <property type="protein sequence ID" value="EQD57370.1"/>
    <property type="molecule type" value="Genomic_DNA"/>
</dbReference>
<accession>T1BTU1</accession>
<comment type="caution">
    <text evidence="8">The sequence shown here is derived from an EMBL/GenBank/DDBJ whole genome shotgun (WGS) entry which is preliminary data.</text>
</comment>
<feature type="non-terminal residue" evidence="8">
    <location>
        <position position="76"/>
    </location>
</feature>
<evidence type="ECO:0000256" key="6">
    <source>
        <dbReference type="ARBA" id="ARBA00023136"/>
    </source>
</evidence>
<evidence type="ECO:0008006" key="9">
    <source>
        <dbReference type="Google" id="ProtNLM"/>
    </source>
</evidence>